<dbReference type="Proteomes" id="UP000626109">
    <property type="component" value="Unassembled WGS sequence"/>
</dbReference>
<feature type="compositionally biased region" description="Low complexity" evidence="1">
    <location>
        <begin position="148"/>
        <end position="159"/>
    </location>
</feature>
<feature type="compositionally biased region" description="Basic and acidic residues" evidence="1">
    <location>
        <begin position="137"/>
        <end position="147"/>
    </location>
</feature>
<name>A0A813JM96_POLGL</name>
<dbReference type="PANTHER" id="PTHR21228:SF40">
    <property type="entry name" value="LD45607P"/>
    <property type="match status" value="1"/>
</dbReference>
<feature type="region of interest" description="Disordered" evidence="1">
    <location>
        <begin position="103"/>
        <end position="160"/>
    </location>
</feature>
<protein>
    <recommendedName>
        <fullName evidence="2">RNA-editing substrate-binding complex 6 protein domain-containing protein</fullName>
    </recommendedName>
</protein>
<dbReference type="InterPro" id="IPR050870">
    <property type="entry name" value="FAST_kinase"/>
</dbReference>
<feature type="domain" description="RNA-editing substrate-binding complex 6 protein" evidence="2">
    <location>
        <begin position="366"/>
        <end position="466"/>
    </location>
</feature>
<dbReference type="EMBL" id="CAJNNW010025983">
    <property type="protein sequence ID" value="CAE8681693.1"/>
    <property type="molecule type" value="Genomic_DNA"/>
</dbReference>
<dbReference type="GO" id="GO:0035770">
    <property type="term" value="C:ribonucleoprotein granule"/>
    <property type="evidence" value="ECO:0007669"/>
    <property type="project" value="TreeGrafter"/>
</dbReference>
<feature type="compositionally biased region" description="Low complexity" evidence="1">
    <location>
        <begin position="114"/>
        <end position="131"/>
    </location>
</feature>
<proteinExistence type="predicted"/>
<evidence type="ECO:0000259" key="2">
    <source>
        <dbReference type="Pfam" id="PF26188"/>
    </source>
</evidence>
<dbReference type="PANTHER" id="PTHR21228">
    <property type="entry name" value="FAST LEU-RICH DOMAIN-CONTAINING"/>
    <property type="match status" value="1"/>
</dbReference>
<dbReference type="Pfam" id="PF26188">
    <property type="entry name" value="RESC6"/>
    <property type="match status" value="1"/>
</dbReference>
<organism evidence="3 4">
    <name type="scientific">Polarella glacialis</name>
    <name type="common">Dinoflagellate</name>
    <dbReference type="NCBI Taxonomy" id="89957"/>
    <lineage>
        <taxon>Eukaryota</taxon>
        <taxon>Sar</taxon>
        <taxon>Alveolata</taxon>
        <taxon>Dinophyceae</taxon>
        <taxon>Suessiales</taxon>
        <taxon>Suessiaceae</taxon>
        <taxon>Polarella</taxon>
    </lineage>
</organism>
<sequence>MIFGHPDLIDSCPASLLPYFYVASRMCCPTTMVGGSGLEGLLSPGDAAVAAAARYDQPPGSLCSQASEHESVAWSGRSLLDNGGKETSGVNARGRARAVIPNGADLELAGGGDSTSSTSGPGASTSAAIPGRAGAVESRKDGSRQHGSESSSQSFYSYGKPGSHNSASDFVRIVSSTLPYHARPDRPSRIINDWLANTTSVSQVLSLVSAHGAEFDGTNTATAMHRIAKWHREAPDRGLFEDQRWRNMLGYLEQNMATSGWQTRHLSGTLWSFATLKHNGPNLDRVLEQTQQRLPEFTCIDMALTAWSIATLKMEPPGLYDKISKLAVPRMAEFQPQALANMMWATATLKKENDALVRNAAVVASRHLDAGLEFKPHEYSTMVWSLVLTQAREECLFSRISDHVVRRVTEFGPQELTNTAWAFASLGIRTSGLFEALGQECQKKLRHFNMQNLTNVAWAYTHLKVGSQELLTEIAQMAHSRIGEMNVQDLAQLALSLVFTRRGGQGGEGLQGDAKTEEEPGVLGTRELTLALVKEVTIAMVRKIRTAGSTYPDDAWIVHDLVLVWMDEQSAAGLLGDTWKVLDAYMTGLHDTVLDFLRSTPLLARAQPCGSVVQSAHVPIYEQSFRELDLRSLGIKFTGRLLASLGIAESSQDGFVASARVQLAAEKAGLLRQDPGAGSQNWCLFTYRLESDAAAGGLVAEETKGLKVRSCGNDPAALDLLDPPREAHLVAVRLSNDRLNHRRRDAEFRALAHCAGVLRTLIPDADTLMAERVRWGDRLHGWIRLYVTEVPCLSCLGAMVQFTKRFPRVELCVAYPGSEKFSHKAGHF</sequence>
<evidence type="ECO:0000256" key="1">
    <source>
        <dbReference type="SAM" id="MobiDB-lite"/>
    </source>
</evidence>
<dbReference type="GO" id="GO:0005759">
    <property type="term" value="C:mitochondrial matrix"/>
    <property type="evidence" value="ECO:0007669"/>
    <property type="project" value="TreeGrafter"/>
</dbReference>
<dbReference type="GO" id="GO:0044528">
    <property type="term" value="P:regulation of mitochondrial mRNA stability"/>
    <property type="evidence" value="ECO:0007669"/>
    <property type="project" value="TreeGrafter"/>
</dbReference>
<dbReference type="GO" id="GO:0000963">
    <property type="term" value="P:mitochondrial RNA processing"/>
    <property type="evidence" value="ECO:0007669"/>
    <property type="project" value="TreeGrafter"/>
</dbReference>
<feature type="region of interest" description="Disordered" evidence="1">
    <location>
        <begin position="77"/>
        <end position="96"/>
    </location>
</feature>
<gene>
    <name evidence="3" type="ORF">PGLA2088_LOCUS22553</name>
</gene>
<dbReference type="GO" id="GO:0003723">
    <property type="term" value="F:RNA binding"/>
    <property type="evidence" value="ECO:0007669"/>
    <property type="project" value="TreeGrafter"/>
</dbReference>
<comment type="caution">
    <text evidence="3">The sequence shown here is derived from an EMBL/GenBank/DDBJ whole genome shotgun (WGS) entry which is preliminary data.</text>
</comment>
<dbReference type="InterPro" id="IPR058917">
    <property type="entry name" value="RESC6_dom"/>
</dbReference>
<dbReference type="AlphaFoldDB" id="A0A813JM96"/>
<evidence type="ECO:0000313" key="3">
    <source>
        <dbReference type="EMBL" id="CAE8681693.1"/>
    </source>
</evidence>
<reference evidence="3" key="1">
    <citation type="submission" date="2021-02" db="EMBL/GenBank/DDBJ databases">
        <authorList>
            <person name="Dougan E. K."/>
            <person name="Rhodes N."/>
            <person name="Thang M."/>
            <person name="Chan C."/>
        </authorList>
    </citation>
    <scope>NUCLEOTIDE SEQUENCE</scope>
</reference>
<evidence type="ECO:0000313" key="4">
    <source>
        <dbReference type="Proteomes" id="UP000626109"/>
    </source>
</evidence>
<accession>A0A813JM96</accession>